<dbReference type="EMBL" id="JAVRFD010000004">
    <property type="protein sequence ID" value="MDT0543169.1"/>
    <property type="molecule type" value="Genomic_DNA"/>
</dbReference>
<organism evidence="1 2">
    <name type="scientific">Streptomyces lonegramiae</name>
    <dbReference type="NCBI Taxonomy" id="3075524"/>
    <lineage>
        <taxon>Bacteria</taxon>
        <taxon>Bacillati</taxon>
        <taxon>Actinomycetota</taxon>
        <taxon>Actinomycetes</taxon>
        <taxon>Kitasatosporales</taxon>
        <taxon>Streptomycetaceae</taxon>
        <taxon>Streptomyces</taxon>
    </lineage>
</organism>
<gene>
    <name evidence="1" type="ORF">RND15_10605</name>
</gene>
<dbReference type="RefSeq" id="WP_311723540.1">
    <property type="nucleotide sequence ID" value="NZ_JAVRFD010000004.1"/>
</dbReference>
<evidence type="ECO:0000313" key="1">
    <source>
        <dbReference type="EMBL" id="MDT0543169.1"/>
    </source>
</evidence>
<protein>
    <submittedName>
        <fullName evidence="1">Uncharacterized protein</fullName>
    </submittedName>
</protein>
<sequence length="214" mass="22952">MEVGFAMGMSGCWLVGALGEADVAELAPLAVPAIEATAARAAAVGTWARWERDAERGGGAVPVWREDGVYNTEDALHLYNLVDDSAFDAMDGSGKLHIMEWWDRIDTDAVEPFVESVRKDNPVAALFHGLGPERAGKLPGWAGDAVFTADEVRRRLPAAEAALAVSGAERERALARIDDWPGEKEAEALLDGPLRVWRGAAEAGTGLLASRVWF</sequence>
<keyword evidence="2" id="KW-1185">Reference proteome</keyword>
<evidence type="ECO:0000313" key="2">
    <source>
        <dbReference type="Proteomes" id="UP001180754"/>
    </source>
</evidence>
<dbReference type="Proteomes" id="UP001180754">
    <property type="component" value="Unassembled WGS sequence"/>
</dbReference>
<reference evidence="1" key="1">
    <citation type="submission" date="2024-05" db="EMBL/GenBank/DDBJ databases">
        <title>30 novel species of actinomycetes from the DSMZ collection.</title>
        <authorList>
            <person name="Nouioui I."/>
        </authorList>
    </citation>
    <scope>NUCLEOTIDE SEQUENCE</scope>
    <source>
        <strain evidence="1">DSM 41529</strain>
    </source>
</reference>
<name>A0ABU2XB71_9ACTN</name>
<comment type="caution">
    <text evidence="1">The sequence shown here is derived from an EMBL/GenBank/DDBJ whole genome shotgun (WGS) entry which is preliminary data.</text>
</comment>
<proteinExistence type="predicted"/>
<accession>A0ABU2XB71</accession>